<dbReference type="Proteomes" id="UP000474175">
    <property type="component" value="Unassembled WGS sequence"/>
</dbReference>
<feature type="transmembrane region" description="Helical" evidence="1">
    <location>
        <begin position="237"/>
        <end position="257"/>
    </location>
</feature>
<dbReference type="EMBL" id="JAAFZH010000006">
    <property type="protein sequence ID" value="NDU96231.1"/>
    <property type="molecule type" value="Genomic_DNA"/>
</dbReference>
<feature type="transmembrane region" description="Helical" evidence="1">
    <location>
        <begin position="31"/>
        <end position="48"/>
    </location>
</feature>
<sequence>MTTPDTTPSESTTPSEPEFLEKLRELTAQSWNLELIISGAALFATLSLPDLMDNLFTYYRYNLMTDNDYIHEALPAQSLGLIKGVCYILFGAFLANFVMRAFWIGLVGLLAAYPKGIQYDQIYRLSKYSQKRLSTEMGSLPDYIILLDRRCNVVFALAFSLVLLFLSVAAAYILFILIETGLQLLVPDSLYETVRTVVGWILGLIVIGFAVVVTILNTGRFRDNERYAPLVFRLTEGFSILFLGMYRPLLYIVYTFYSQIPEQTLKKRLVSILGVLFAAEMVFMIYQVLYTQNTTDLLDARSYMTMRDPTRTTNANSFDNLRAPDQFIDKASIQSDVIREPYVRLFISYPKSLDKELAKRFKEPGWPDNLPRKVRREKKAAWYLKSMESYFSVYLNDSLYNSPGLLFTKRADNGQLGLTTVLLTKNLKEGRNMLNVMVPDSVNKPQTYYQIPFWYIPEN</sequence>
<gene>
    <name evidence="2" type="ORF">GK108_15220</name>
</gene>
<reference evidence="2 3" key="1">
    <citation type="submission" date="2020-02" db="EMBL/GenBank/DDBJ databases">
        <title>Draft genome sequence of two Spirosoma agri KCTC 52727 and Spirosoma terrae KCTC 52035.</title>
        <authorList>
            <person name="Rojas J."/>
            <person name="Ambika Manirajan B."/>
            <person name="Suarez C."/>
            <person name="Ratering S."/>
            <person name="Schnell S."/>
        </authorList>
    </citation>
    <scope>NUCLEOTIDE SEQUENCE [LARGE SCALE GENOMIC DNA]</scope>
    <source>
        <strain evidence="2 3">KCTC 52035</strain>
    </source>
</reference>
<protein>
    <submittedName>
        <fullName evidence="2">Uncharacterized protein</fullName>
    </submittedName>
</protein>
<keyword evidence="1" id="KW-0812">Transmembrane</keyword>
<feature type="transmembrane region" description="Helical" evidence="1">
    <location>
        <begin position="269"/>
        <end position="289"/>
    </location>
</feature>
<organism evidence="2 3">
    <name type="scientific">Spirosoma terrae</name>
    <dbReference type="NCBI Taxonomy" id="1968276"/>
    <lineage>
        <taxon>Bacteria</taxon>
        <taxon>Pseudomonadati</taxon>
        <taxon>Bacteroidota</taxon>
        <taxon>Cytophagia</taxon>
        <taxon>Cytophagales</taxon>
        <taxon>Cytophagaceae</taxon>
        <taxon>Spirosoma</taxon>
    </lineage>
</organism>
<keyword evidence="3" id="KW-1185">Reference proteome</keyword>
<comment type="caution">
    <text evidence="2">The sequence shown here is derived from an EMBL/GenBank/DDBJ whole genome shotgun (WGS) entry which is preliminary data.</text>
</comment>
<keyword evidence="1" id="KW-0472">Membrane</keyword>
<name>A0A6L9LAN0_9BACT</name>
<feature type="transmembrane region" description="Helical" evidence="1">
    <location>
        <begin position="87"/>
        <end position="113"/>
    </location>
</feature>
<keyword evidence="1" id="KW-1133">Transmembrane helix</keyword>
<feature type="transmembrane region" description="Helical" evidence="1">
    <location>
        <begin position="153"/>
        <end position="177"/>
    </location>
</feature>
<accession>A0A6L9LAN0</accession>
<dbReference type="AlphaFoldDB" id="A0A6L9LAN0"/>
<evidence type="ECO:0000256" key="1">
    <source>
        <dbReference type="SAM" id="Phobius"/>
    </source>
</evidence>
<proteinExistence type="predicted"/>
<feature type="transmembrane region" description="Helical" evidence="1">
    <location>
        <begin position="197"/>
        <end position="216"/>
    </location>
</feature>
<evidence type="ECO:0000313" key="2">
    <source>
        <dbReference type="EMBL" id="NDU96231.1"/>
    </source>
</evidence>
<evidence type="ECO:0000313" key="3">
    <source>
        <dbReference type="Proteomes" id="UP000474175"/>
    </source>
</evidence>
<dbReference type="RefSeq" id="WP_163949879.1">
    <property type="nucleotide sequence ID" value="NZ_JAAFZH010000006.1"/>
</dbReference>